<name>A0A7R8W5D2_9CRUS</name>
<dbReference type="PANTHER" id="PTHR12272:SF11">
    <property type="entry name" value="PAN2-PAN3 DEADENYLATION COMPLEX SUBUNIT PAN3"/>
    <property type="match status" value="1"/>
</dbReference>
<dbReference type="GO" id="GO:0008143">
    <property type="term" value="F:poly(A) binding"/>
    <property type="evidence" value="ECO:0007669"/>
    <property type="project" value="TreeGrafter"/>
</dbReference>
<reference evidence="8" key="1">
    <citation type="submission" date="2020-11" db="EMBL/GenBank/DDBJ databases">
        <authorList>
            <person name="Tran Van P."/>
        </authorList>
    </citation>
    <scope>NUCLEOTIDE SEQUENCE</scope>
</reference>
<dbReference type="SMART" id="SM00220">
    <property type="entry name" value="S_TKc"/>
    <property type="match status" value="1"/>
</dbReference>
<comment type="domain">
    <text evidence="6">Contains a pseudokinase domain. The protein kinase domain is predicted to be catalytically inactive because some of the residues important for catalytic activity are substituted and it lacks the equivalent of the binding site for a peptide substrate. However, it has retained an ATP-binding site and ATP-binding is required for mRNA degradation, stimulating the activity of the PAN2 nuclease in vitro. The nucleotide-binding site is juxtaposed to the RNase active site of PAN2 in the complex and may actually bind nucleosides of a poly(A) RNA rather than ATP, feeding the poly(A)-tail to the active site of the deadenylase and thus increasing the efficiency with which this distributive enzyme degrades oligo(A) RNAs.</text>
</comment>
<dbReference type="GO" id="GO:0004672">
    <property type="term" value="F:protein kinase activity"/>
    <property type="evidence" value="ECO:0007669"/>
    <property type="project" value="InterPro"/>
</dbReference>
<dbReference type="GO" id="GO:0000289">
    <property type="term" value="P:nuclear-transcribed mRNA poly(A) tail shortening"/>
    <property type="evidence" value="ECO:0007669"/>
    <property type="project" value="UniProtKB-UniRule"/>
</dbReference>
<dbReference type="SUPFAM" id="SSF56112">
    <property type="entry name" value="Protein kinase-like (PK-like)"/>
    <property type="match status" value="1"/>
</dbReference>
<comment type="subcellular location">
    <subcellularLocation>
        <location evidence="6">Cytoplasm</location>
        <location evidence="6">P-body</location>
    </subcellularLocation>
</comment>
<evidence type="ECO:0000256" key="7">
    <source>
        <dbReference type="SAM" id="MobiDB-lite"/>
    </source>
</evidence>
<dbReference type="Gene3D" id="1.20.5.5160">
    <property type="match status" value="1"/>
</dbReference>
<keyword evidence="4 6" id="KW-0067">ATP-binding</keyword>
<feature type="binding site" evidence="6">
    <location>
        <begin position="516"/>
        <end position="517"/>
    </location>
    <ligand>
        <name>ATP</name>
        <dbReference type="ChEBI" id="CHEBI:30616"/>
    </ligand>
</feature>
<dbReference type="InterPro" id="IPR030844">
    <property type="entry name" value="PAN3"/>
</dbReference>
<accession>A0A7R8W5D2</accession>
<dbReference type="InterPro" id="IPR000719">
    <property type="entry name" value="Prot_kinase_dom"/>
</dbReference>
<dbReference type="GO" id="GO:0005524">
    <property type="term" value="F:ATP binding"/>
    <property type="evidence" value="ECO:0007669"/>
    <property type="project" value="UniProtKB-UniRule"/>
</dbReference>
<dbReference type="FunFam" id="1.10.287.3700:FF:000001">
    <property type="entry name" value="PAN2-PAN3 deadenylation complex subunit PAN3"/>
    <property type="match status" value="1"/>
</dbReference>
<dbReference type="PROSITE" id="PS50011">
    <property type="entry name" value="PROTEIN_KINASE_DOM"/>
    <property type="match status" value="1"/>
</dbReference>
<comment type="similarity">
    <text evidence="6">Belongs to the protein kinase superfamily. PAN3 family.</text>
</comment>
<dbReference type="Pfam" id="PF18101">
    <property type="entry name" value="Pan3_CK"/>
    <property type="match status" value="1"/>
</dbReference>
<feature type="coiled-coil region" evidence="6">
    <location>
        <begin position="620"/>
        <end position="658"/>
    </location>
</feature>
<dbReference type="AlphaFoldDB" id="A0A7R8W5D2"/>
<dbReference type="Gene3D" id="1.10.510.10">
    <property type="entry name" value="Transferase(Phosphotransferase) domain 1"/>
    <property type="match status" value="1"/>
</dbReference>
<dbReference type="InterPro" id="IPR011009">
    <property type="entry name" value="Kinase-like_dom_sf"/>
</dbReference>
<evidence type="ECO:0000313" key="8">
    <source>
        <dbReference type="EMBL" id="CAD7225204.1"/>
    </source>
</evidence>
<evidence type="ECO:0000256" key="1">
    <source>
        <dbReference type="ARBA" id="ARBA00022490"/>
    </source>
</evidence>
<keyword evidence="5 6" id="KW-0175">Coiled coil</keyword>
<comment type="function">
    <text evidence="6">Regulatory subunit of the poly(A)-nuclease (PAN) deadenylation complex, one of two cytoplasmic mRNA deadenylases involved in general and miRNA-mediated mRNA turnover. PAN specifically shortens poly(A) tails of RNA and the activity is stimulated by poly(A)-binding protein (PABP). PAN deadenylation is followed by rapid degradation of the shortened mRNA tails by the CCR4-NOT complex. Deadenylated mRNAs are then degraded by two alternative mechanisms, namely exosome-mediated 3'-5' exonucleolytic degradation, or deadenlyation-dependent mRNA decaping and subsequent 5'-3' exonucleolytic degradation by XRN1. PAN3 acts as a positive regulator for PAN activity, recruiting the catalytic subunit PAN2 to mRNA via its interaction with RNA and PABP, and to miRNA targets via its interaction with GW182 family proteins.</text>
</comment>
<gene>
    <name evidence="6" type="primary">PAN3</name>
    <name evidence="8" type="ORF">CTOB1V02_LOCUS3150</name>
</gene>
<evidence type="ECO:0000256" key="5">
    <source>
        <dbReference type="ARBA" id="ARBA00023054"/>
    </source>
</evidence>
<feature type="compositionally biased region" description="Low complexity" evidence="7">
    <location>
        <begin position="117"/>
        <end position="131"/>
    </location>
</feature>
<dbReference type="InterPro" id="IPR041332">
    <property type="entry name" value="Pan3_CK"/>
</dbReference>
<organism evidence="8">
    <name type="scientific">Cyprideis torosa</name>
    <dbReference type="NCBI Taxonomy" id="163714"/>
    <lineage>
        <taxon>Eukaryota</taxon>
        <taxon>Metazoa</taxon>
        <taxon>Ecdysozoa</taxon>
        <taxon>Arthropoda</taxon>
        <taxon>Crustacea</taxon>
        <taxon>Oligostraca</taxon>
        <taxon>Ostracoda</taxon>
        <taxon>Podocopa</taxon>
        <taxon>Podocopida</taxon>
        <taxon>Cytherocopina</taxon>
        <taxon>Cytheroidea</taxon>
        <taxon>Cytherideidae</taxon>
        <taxon>Cyprideis</taxon>
    </lineage>
</organism>
<comment type="caution">
    <text evidence="6">Lacks conserved residue(s) required for the propagation of feature annotation.</text>
</comment>
<dbReference type="GO" id="GO:0000932">
    <property type="term" value="C:P-body"/>
    <property type="evidence" value="ECO:0007669"/>
    <property type="project" value="UniProtKB-SubCell"/>
</dbReference>
<feature type="compositionally biased region" description="Low complexity" evidence="7">
    <location>
        <begin position="191"/>
        <end position="208"/>
    </location>
</feature>
<dbReference type="GO" id="GO:0006397">
    <property type="term" value="P:mRNA processing"/>
    <property type="evidence" value="ECO:0007669"/>
    <property type="project" value="UniProtKB-KW"/>
</dbReference>
<dbReference type="GO" id="GO:0010606">
    <property type="term" value="P:positive regulation of cytoplasmic mRNA processing body assembly"/>
    <property type="evidence" value="ECO:0007669"/>
    <property type="project" value="UniProtKB-UniRule"/>
</dbReference>
<comment type="domain">
    <text evidence="6">The N-terminal zinc finger binds to poly(A) RNA.</text>
</comment>
<evidence type="ECO:0000256" key="4">
    <source>
        <dbReference type="ARBA" id="ARBA00022840"/>
    </source>
</evidence>
<comment type="subunit">
    <text evidence="6">Homodimer. Forms a heterotrimer with a catalytic subunit PAN2 to form the poly(A)-nuclease (PAN) deadenylation complex. Interacts (via PAM-2 motif) with poly(A)-binding protein (via PABC domain), conferring substrate specificity of the enzyme complex.</text>
</comment>
<evidence type="ECO:0000256" key="6">
    <source>
        <dbReference type="HAMAP-Rule" id="MF_03181"/>
    </source>
</evidence>
<protein>
    <recommendedName>
        <fullName evidence="6">PAN2-PAN3 deadenylation complex subunit PAN3</fullName>
    </recommendedName>
    <alternativeName>
        <fullName evidence="6">PAB1P-dependent poly(A)-specific ribonuclease</fullName>
    </alternativeName>
    <alternativeName>
        <fullName evidence="6">Poly(A)-nuclease deadenylation complex subunit 3</fullName>
        <shortName evidence="6">PAN deadenylation complex subunit 3</shortName>
    </alternativeName>
</protein>
<keyword evidence="2 6" id="KW-0507">mRNA processing</keyword>
<dbReference type="PANTHER" id="PTHR12272">
    <property type="entry name" value="DEADENYLATION COMPLEX SUBUNIT PAN3"/>
    <property type="match status" value="1"/>
</dbReference>
<comment type="domain">
    <text evidence="6">The pseudokinase domain, the coiled-coil (CC), and C-terminal knob domain (CK) form a structural unit (PKC) that forms an extensive high-affinity interaction surface for PAN2.</text>
</comment>
<proteinExistence type="inferred from homology"/>
<feature type="region of interest" description="Disordered" evidence="7">
    <location>
        <begin position="71"/>
        <end position="232"/>
    </location>
</feature>
<dbReference type="GO" id="GO:0031251">
    <property type="term" value="C:PAN complex"/>
    <property type="evidence" value="ECO:0007669"/>
    <property type="project" value="UniProtKB-UniRule"/>
</dbReference>
<feature type="binding site" evidence="6">
    <location>
        <position position="383"/>
    </location>
    <ligand>
        <name>ATP</name>
        <dbReference type="ChEBI" id="CHEBI:30616"/>
    </ligand>
</feature>
<feature type="compositionally biased region" description="Low complexity" evidence="7">
    <location>
        <begin position="138"/>
        <end position="170"/>
    </location>
</feature>
<evidence type="ECO:0000256" key="3">
    <source>
        <dbReference type="ARBA" id="ARBA00022741"/>
    </source>
</evidence>
<feature type="region of interest" description="Knob domain" evidence="6">
    <location>
        <begin position="659"/>
        <end position="776"/>
    </location>
</feature>
<sequence length="776" mass="84341">MSYLDGYRGALARGDPPLHDTSLMNFALPNGVPEGSKLSSYLAGHDGNSSYGITKRLSTLGLEAEGRKIPSPADFPMLHQSASQPSFPSGNQSTLVFPPSLPSGGGGAFPTAPPPSATHHFSSSSSSTSFPSAPPPSSSGFGASSSTSTFPSSSASANPFQTGSGSSGPFHHPPPVRAPVFSHHSRTTAPVSTASLSAGVSSPSPSTLRGNLAALTPSPTLGRRDDSSSRKDMYTAATPIQEGGTTYYIPAADAAPSAVPGGNGASGAPFVAARPPLLPTLPEYTAYTGTAPYLKKVKPQAGKPGFFMGDELRNQILKNVALRNSHFNAEANPDLPDLPIEVDSFTELLPLEDLRNVTSAYGGNASSVYKVRSTSDGQFYCMKRIHGCRLPNQKCLSIVDMWKKVRHPNTVTFREFFTTKAFGDSSLIFVYDYIPDVETLMNRHFSSQNPNKDVWRPSALLARASAPDPTRPYSQQADPREELLPEGVIWNYVIQLSSALRTIHHAGLACRTLEPNKILIGPGNRVRLNGCGIFDVIGYDNTQSNPLQNMPHYQQSDMLSLGRLVLALACNSLLAIQRDNMQSAMELVSQFYSPDLRNLLLYLLQQRPKNVNDIMPMIGARFYTHLESLYSRLDTYEGELEKEVENGRLLRLMTKLNTVIDRQDLLDPNWGETGDRYILKLFRDFLFHQITEDGRPWLDLSHVVHCLNRLDAGASEKITLMSHDEQNVIVVSYAELKQCFDSSFAELTAVAQSKPPTASLYHPAVLEEEKAAVGPP</sequence>
<dbReference type="EMBL" id="OB660523">
    <property type="protein sequence ID" value="CAD7225204.1"/>
    <property type="molecule type" value="Genomic_DNA"/>
</dbReference>
<keyword evidence="3 6" id="KW-0547">Nucleotide-binding</keyword>
<evidence type="ECO:0000256" key="2">
    <source>
        <dbReference type="ARBA" id="ARBA00022664"/>
    </source>
</evidence>
<dbReference type="OrthoDB" id="204958at2759"/>
<dbReference type="Gene3D" id="1.10.287.3700">
    <property type="match status" value="1"/>
</dbReference>
<feature type="compositionally biased region" description="Polar residues" evidence="7">
    <location>
        <begin position="80"/>
        <end position="95"/>
    </location>
</feature>
<feature type="compositionally biased region" description="Basic and acidic residues" evidence="7">
    <location>
        <begin position="222"/>
        <end position="232"/>
    </location>
</feature>
<keyword evidence="1 6" id="KW-0963">Cytoplasm</keyword>
<dbReference type="HAMAP" id="MF_03181">
    <property type="entry name" value="PAN3"/>
    <property type="match status" value="1"/>
</dbReference>